<name>A0ABQ9ZKJ0_9CRUS</name>
<evidence type="ECO:0000313" key="3">
    <source>
        <dbReference type="Proteomes" id="UP001234178"/>
    </source>
</evidence>
<dbReference type="InterPro" id="IPR001969">
    <property type="entry name" value="Aspartic_peptidase_AS"/>
</dbReference>
<feature type="region of interest" description="Disordered" evidence="1">
    <location>
        <begin position="137"/>
        <end position="160"/>
    </location>
</feature>
<accession>A0ABQ9ZKJ0</accession>
<evidence type="ECO:0000256" key="1">
    <source>
        <dbReference type="SAM" id="MobiDB-lite"/>
    </source>
</evidence>
<protein>
    <recommendedName>
        <fullName evidence="4">Peptidase A2 domain-containing protein</fullName>
    </recommendedName>
</protein>
<sequence>MELHIDRTRRKILEKPTFTLDVVPSKARALVAAATQADKMEKETEQTTFAIKHNGSTRNGPKRQEDETQQETNNRPKKPTENLSKKPILMSCSFSSIPKLSQYKPLRKTLSLTTQGETKPNQGWYLQLQTKTFHLAAGKGSESKQTEQANTNVVEASDSESDDEFTYQVMTQGLKNSRYEVSIDNAKVLIIADSGSTVTLLNQNGYHSLGRPALVPTSVKIFTYN</sequence>
<gene>
    <name evidence="2" type="ORF">OUZ56_026000</name>
</gene>
<organism evidence="2 3">
    <name type="scientific">Daphnia magna</name>
    <dbReference type="NCBI Taxonomy" id="35525"/>
    <lineage>
        <taxon>Eukaryota</taxon>
        <taxon>Metazoa</taxon>
        <taxon>Ecdysozoa</taxon>
        <taxon>Arthropoda</taxon>
        <taxon>Crustacea</taxon>
        <taxon>Branchiopoda</taxon>
        <taxon>Diplostraca</taxon>
        <taxon>Cladocera</taxon>
        <taxon>Anomopoda</taxon>
        <taxon>Daphniidae</taxon>
        <taxon>Daphnia</taxon>
    </lineage>
</organism>
<keyword evidence="3" id="KW-1185">Reference proteome</keyword>
<dbReference type="Proteomes" id="UP001234178">
    <property type="component" value="Unassembled WGS sequence"/>
</dbReference>
<feature type="compositionally biased region" description="Polar residues" evidence="1">
    <location>
        <begin position="46"/>
        <end position="59"/>
    </location>
</feature>
<comment type="caution">
    <text evidence="2">The sequence shown here is derived from an EMBL/GenBank/DDBJ whole genome shotgun (WGS) entry which is preliminary data.</text>
</comment>
<proteinExistence type="predicted"/>
<evidence type="ECO:0000313" key="2">
    <source>
        <dbReference type="EMBL" id="KAK4013445.1"/>
    </source>
</evidence>
<reference evidence="2 3" key="1">
    <citation type="journal article" date="2023" name="Nucleic Acids Res.">
        <title>The hologenome of Daphnia magna reveals possible DNA methylation and microbiome-mediated evolution of the host genome.</title>
        <authorList>
            <person name="Chaturvedi A."/>
            <person name="Li X."/>
            <person name="Dhandapani V."/>
            <person name="Marshall H."/>
            <person name="Kissane S."/>
            <person name="Cuenca-Cambronero M."/>
            <person name="Asole G."/>
            <person name="Calvet F."/>
            <person name="Ruiz-Romero M."/>
            <person name="Marangio P."/>
            <person name="Guigo R."/>
            <person name="Rago D."/>
            <person name="Mirbahai L."/>
            <person name="Eastwood N."/>
            <person name="Colbourne J.K."/>
            <person name="Zhou J."/>
            <person name="Mallon E."/>
            <person name="Orsini L."/>
        </authorList>
    </citation>
    <scope>NUCLEOTIDE SEQUENCE [LARGE SCALE GENOMIC DNA]</scope>
    <source>
        <strain evidence="2">LRV0_1</strain>
    </source>
</reference>
<dbReference type="EMBL" id="JAOYFB010000004">
    <property type="protein sequence ID" value="KAK4013445.1"/>
    <property type="molecule type" value="Genomic_DNA"/>
</dbReference>
<evidence type="ECO:0008006" key="4">
    <source>
        <dbReference type="Google" id="ProtNLM"/>
    </source>
</evidence>
<feature type="region of interest" description="Disordered" evidence="1">
    <location>
        <begin position="33"/>
        <end position="87"/>
    </location>
</feature>
<dbReference type="PROSITE" id="PS00141">
    <property type="entry name" value="ASP_PROTEASE"/>
    <property type="match status" value="1"/>
</dbReference>